<dbReference type="Gene3D" id="2.60.120.340">
    <property type="entry name" value="Nucleoplasmin core domain"/>
    <property type="match status" value="1"/>
</dbReference>
<evidence type="ECO:0000256" key="4">
    <source>
        <dbReference type="PIRNR" id="PIRNR001473"/>
    </source>
</evidence>
<accession>A0A0D6R2F7</accession>
<dbReference type="Gene3D" id="3.10.50.40">
    <property type="match status" value="1"/>
</dbReference>
<sequence length="414" mass="45152">MAFWGAEVKSGKPIILHQDLEKGRLHLTRATLGLDASPAKKCVVQCNIGGRPPVILCSFLPGKKETCSLNLEFDEEEEIKISVSGAPSVHLTGYYDQLPGQDEYASGDDEDYDSEQGFSDNSYGDEEEDFIFDDDEDDDVVPNSGVKIEEIEEEPPKENTDDLIKKIKGKKKDKKKVKEEEEQDRAITAVNGASKNEDKEGSESEDEDGFPIPGKRKKQDNENVSETEPPPKKQSIEGNSGVAVETVSDATQESKLSKKKKKKAKNKDKGDAPATKEGTTGTPSNVEKMAQEVEERKGNNVRTFPNGLVIEEVAMGKPDGKKASPGNKVSVFYTGKLQKNGKIFDSNVGRKPFQFRLGVGEVISGWDVGVKGMRVGDKRRLTIPPSMGYGAKGAGPSIPGNAWLVFDVELVGVK</sequence>
<feature type="compositionally biased region" description="Basic and acidic residues" evidence="6">
    <location>
        <begin position="154"/>
        <end position="165"/>
    </location>
</feature>
<evidence type="ECO:0000256" key="1">
    <source>
        <dbReference type="ARBA" id="ARBA00000971"/>
    </source>
</evidence>
<dbReference type="InterPro" id="IPR023566">
    <property type="entry name" value="PPIase_Fpr3/Fpr4-like"/>
</dbReference>
<keyword evidence="2 4" id="KW-0697">Rotamase</keyword>
<reference evidence="8" key="1">
    <citation type="submission" date="2015-03" db="EMBL/GenBank/DDBJ databases">
        <title>A transcriptome of Araucaria cunninghamii, an australian fine timber species.</title>
        <authorList>
            <person name="Jing Yi C.J.Y."/>
            <person name="Yin San L.Y.S."/>
            <person name="Abdul Karim S.S."/>
            <person name="Wan Azmi N.N."/>
            <person name="Hercus R.R."/>
            <person name="Croft L.L."/>
        </authorList>
    </citation>
    <scope>NUCLEOTIDE SEQUENCE</scope>
    <source>
        <strain evidence="8">MI0301</strain>
        <tissue evidence="8">Leaf</tissue>
    </source>
</reference>
<feature type="domain" description="PPIase FKBP-type" evidence="7">
    <location>
        <begin position="326"/>
        <end position="414"/>
    </location>
</feature>
<feature type="compositionally biased region" description="Basic residues" evidence="6">
    <location>
        <begin position="257"/>
        <end position="266"/>
    </location>
</feature>
<dbReference type="InterPro" id="IPR001179">
    <property type="entry name" value="PPIase_FKBP_dom"/>
</dbReference>
<dbReference type="InterPro" id="IPR046357">
    <property type="entry name" value="PPIase_dom_sf"/>
</dbReference>
<dbReference type="PROSITE" id="PS50059">
    <property type="entry name" value="FKBP_PPIASE"/>
    <property type="match status" value="1"/>
</dbReference>
<protein>
    <recommendedName>
        <fullName evidence="4">FK506-binding protein</fullName>
        <ecNumber evidence="4">5.2.1.8</ecNumber>
    </recommendedName>
</protein>
<feature type="compositionally biased region" description="Acidic residues" evidence="6">
    <location>
        <begin position="123"/>
        <end position="140"/>
    </location>
</feature>
<dbReference type="InterPro" id="IPR041232">
    <property type="entry name" value="NPL"/>
</dbReference>
<dbReference type="GO" id="GO:0003755">
    <property type="term" value="F:peptidyl-prolyl cis-trans isomerase activity"/>
    <property type="evidence" value="ECO:0007669"/>
    <property type="project" value="UniProtKB-KW"/>
</dbReference>
<evidence type="ECO:0000256" key="2">
    <source>
        <dbReference type="ARBA" id="ARBA00023110"/>
    </source>
</evidence>
<dbReference type="PANTHER" id="PTHR43811:SF19">
    <property type="entry name" value="39 KDA FK506-BINDING NUCLEAR PROTEIN"/>
    <property type="match status" value="1"/>
</dbReference>
<evidence type="ECO:0000313" key="8">
    <source>
        <dbReference type="EMBL" id="JAG98012.1"/>
    </source>
</evidence>
<dbReference type="PANTHER" id="PTHR43811">
    <property type="entry name" value="FKBP-TYPE PEPTIDYL-PROLYL CIS-TRANS ISOMERASE FKPA"/>
    <property type="match status" value="1"/>
</dbReference>
<dbReference type="EMBL" id="GCKF01029205">
    <property type="protein sequence ID" value="JAG98012.1"/>
    <property type="molecule type" value="Transcribed_RNA"/>
</dbReference>
<evidence type="ECO:0000259" key="7">
    <source>
        <dbReference type="PROSITE" id="PS50059"/>
    </source>
</evidence>
<feature type="compositionally biased region" description="Basic residues" evidence="6">
    <location>
        <begin position="166"/>
        <end position="175"/>
    </location>
</feature>
<organism evidence="8">
    <name type="scientific">Araucaria cunninghamii</name>
    <name type="common">Hoop pine</name>
    <name type="synonym">Moreton Bay pine</name>
    <dbReference type="NCBI Taxonomy" id="56994"/>
    <lineage>
        <taxon>Eukaryota</taxon>
        <taxon>Viridiplantae</taxon>
        <taxon>Streptophyta</taxon>
        <taxon>Embryophyta</taxon>
        <taxon>Tracheophyta</taxon>
        <taxon>Spermatophyta</taxon>
        <taxon>Pinopsida</taxon>
        <taxon>Pinidae</taxon>
        <taxon>Conifers II</taxon>
        <taxon>Araucariales</taxon>
        <taxon>Araucariaceae</taxon>
        <taxon>Araucaria</taxon>
    </lineage>
</organism>
<comment type="catalytic activity">
    <reaction evidence="1 4 5">
        <text>[protein]-peptidylproline (omega=180) = [protein]-peptidylproline (omega=0)</text>
        <dbReference type="Rhea" id="RHEA:16237"/>
        <dbReference type="Rhea" id="RHEA-COMP:10747"/>
        <dbReference type="Rhea" id="RHEA-COMP:10748"/>
        <dbReference type="ChEBI" id="CHEBI:83833"/>
        <dbReference type="ChEBI" id="CHEBI:83834"/>
        <dbReference type="EC" id="5.2.1.8"/>
    </reaction>
</comment>
<dbReference type="Pfam" id="PF17800">
    <property type="entry name" value="NPL"/>
    <property type="match status" value="1"/>
</dbReference>
<evidence type="ECO:0000256" key="6">
    <source>
        <dbReference type="SAM" id="MobiDB-lite"/>
    </source>
</evidence>
<name>A0A0D6R2F7_ARACU</name>
<dbReference type="PIRSF" id="PIRSF001473">
    <property type="entry name" value="FK506-bp_FPR3"/>
    <property type="match status" value="1"/>
</dbReference>
<proteinExistence type="inferred from homology"/>
<dbReference type="EC" id="5.2.1.8" evidence="4"/>
<dbReference type="FunFam" id="3.10.50.40:FF:000006">
    <property type="entry name" value="Peptidyl-prolyl cis-trans isomerase"/>
    <property type="match status" value="1"/>
</dbReference>
<dbReference type="GO" id="GO:0005634">
    <property type="term" value="C:nucleus"/>
    <property type="evidence" value="ECO:0007669"/>
    <property type="project" value="UniProtKB-ARBA"/>
</dbReference>
<comment type="similarity">
    <text evidence="4">Belongs to the FKBP-type PPIase family.</text>
</comment>
<feature type="region of interest" description="Disordered" evidence="6">
    <location>
        <begin position="95"/>
        <end position="286"/>
    </location>
</feature>
<evidence type="ECO:0000256" key="5">
    <source>
        <dbReference type="PROSITE-ProRule" id="PRU00277"/>
    </source>
</evidence>
<evidence type="ECO:0000256" key="3">
    <source>
        <dbReference type="ARBA" id="ARBA00023235"/>
    </source>
</evidence>
<dbReference type="AlphaFoldDB" id="A0A0D6R2F7"/>
<keyword evidence="3 4" id="KW-0413">Isomerase</keyword>
<dbReference type="Pfam" id="PF00254">
    <property type="entry name" value="FKBP_C"/>
    <property type="match status" value="1"/>
</dbReference>
<dbReference type="SUPFAM" id="SSF54534">
    <property type="entry name" value="FKBP-like"/>
    <property type="match status" value="1"/>
</dbReference>
<feature type="compositionally biased region" description="Acidic residues" evidence="6">
    <location>
        <begin position="105"/>
        <end position="114"/>
    </location>
</feature>